<feature type="non-terminal residue" evidence="15">
    <location>
        <position position="1"/>
    </location>
</feature>
<sequence>ADYWKSQPKKFCDYCKCWIADNRPSIDFHERGKNHKENVAKRISEIKKKSLEKAKEEENMSKEFAAMEEAAMKAYQEDMKRLGIKPDNVGSSSIQSKTQSNTVETTVKKEKKEKKEKKVKKKKTSQDASMPPKIETKEWVQGLSPEGYTYYYNTKTGESQWEKPKGFQGNSQNSQTGAEWVEGVTEDGHTYYYNTQTGVSTWEKPDGFVSSSNEKGQCDKPAETTSESDSEDSENEAESSERNFKRKGDNGEESEEGKKSPKAKKLSPYGKWREVKSEETVGKEESTSASQETSGDESNKTNPYGKWKALKEVGEEQEEEAGEKVDLELPSTESDNVAPTVLEDPEEETVVFKEKTVTSLGDLTEGVPTFKKRKFENGKSRNLRQRLSDQ</sequence>
<dbReference type="GO" id="GO:0071011">
    <property type="term" value="C:precatalytic spliceosome"/>
    <property type="evidence" value="ECO:0007669"/>
    <property type="project" value="TreeGrafter"/>
</dbReference>
<dbReference type="GO" id="GO:0000398">
    <property type="term" value="P:mRNA splicing, via spliceosome"/>
    <property type="evidence" value="ECO:0007669"/>
    <property type="project" value="InterPro"/>
</dbReference>
<dbReference type="Pfam" id="PF00397">
    <property type="entry name" value="WW"/>
    <property type="match status" value="2"/>
</dbReference>
<dbReference type="Gene3D" id="3.30.160.60">
    <property type="entry name" value="Classic Zinc Finger"/>
    <property type="match status" value="1"/>
</dbReference>
<feature type="region of interest" description="Disordered" evidence="12">
    <location>
        <begin position="371"/>
        <end position="390"/>
    </location>
</feature>
<dbReference type="FunFam" id="3.30.160.60:FF:000767">
    <property type="entry name" value="WW domain-binding protein 4"/>
    <property type="match status" value="1"/>
</dbReference>
<dbReference type="InterPro" id="IPR013085">
    <property type="entry name" value="U1-CZ_Znf_C2H2"/>
</dbReference>
<comment type="subcellular location">
    <subcellularLocation>
        <location evidence="1">Nucleus</location>
    </subcellularLocation>
</comment>
<feature type="compositionally biased region" description="Basic residues" evidence="12">
    <location>
        <begin position="109"/>
        <end position="123"/>
    </location>
</feature>
<dbReference type="GO" id="GO:0008270">
    <property type="term" value="F:zinc ion binding"/>
    <property type="evidence" value="ECO:0007669"/>
    <property type="project" value="UniProtKB-KW"/>
</dbReference>
<keyword evidence="3" id="KW-0479">Metal-binding</keyword>
<feature type="compositionally biased region" description="Acidic residues" evidence="12">
    <location>
        <begin position="226"/>
        <end position="238"/>
    </location>
</feature>
<feature type="region of interest" description="Disordered" evidence="12">
    <location>
        <begin position="83"/>
        <end position="138"/>
    </location>
</feature>
<evidence type="ECO:0000256" key="9">
    <source>
        <dbReference type="ARBA" id="ARBA00023242"/>
    </source>
</evidence>
<evidence type="ECO:0000313" key="15">
    <source>
        <dbReference type="EMBL" id="NXI26577.1"/>
    </source>
</evidence>
<evidence type="ECO:0000259" key="14">
    <source>
        <dbReference type="PROSITE" id="PS50171"/>
    </source>
</evidence>
<dbReference type="InterPro" id="IPR036020">
    <property type="entry name" value="WW_dom_sf"/>
</dbReference>
<dbReference type="Pfam" id="PF06220">
    <property type="entry name" value="zf-U1"/>
    <property type="match status" value="1"/>
</dbReference>
<feature type="region of interest" description="Disordered" evidence="12">
    <location>
        <begin position="159"/>
        <end position="179"/>
    </location>
</feature>
<dbReference type="AlphaFoldDB" id="A0A7K9RRM4"/>
<dbReference type="InterPro" id="IPR001202">
    <property type="entry name" value="WW_dom"/>
</dbReference>
<dbReference type="InterPro" id="IPR000690">
    <property type="entry name" value="Matrin/U1-C_Znf_C2H2"/>
</dbReference>
<dbReference type="PROSITE" id="PS50171">
    <property type="entry name" value="ZF_MATRIN"/>
    <property type="match status" value="1"/>
</dbReference>
<dbReference type="SUPFAM" id="SSF57667">
    <property type="entry name" value="beta-beta-alpha zinc fingers"/>
    <property type="match status" value="1"/>
</dbReference>
<dbReference type="InterPro" id="IPR036236">
    <property type="entry name" value="Znf_C2H2_sf"/>
</dbReference>
<feature type="domain" description="WW" evidence="13">
    <location>
        <begin position="139"/>
        <end position="166"/>
    </location>
</feature>
<evidence type="ECO:0000256" key="12">
    <source>
        <dbReference type="SAM" id="MobiDB-lite"/>
    </source>
</evidence>
<keyword evidence="9" id="KW-0539">Nucleus</keyword>
<feature type="domain" description="WW" evidence="13">
    <location>
        <begin position="174"/>
        <end position="207"/>
    </location>
</feature>
<dbReference type="PROSITE" id="PS50020">
    <property type="entry name" value="WW_DOMAIN_2"/>
    <property type="match status" value="2"/>
</dbReference>
<evidence type="ECO:0000256" key="10">
    <source>
        <dbReference type="ARBA" id="ARBA00058316"/>
    </source>
</evidence>
<evidence type="ECO:0000256" key="1">
    <source>
        <dbReference type="ARBA" id="ARBA00004123"/>
    </source>
</evidence>
<keyword evidence="5" id="KW-0677">Repeat</keyword>
<evidence type="ECO:0000256" key="2">
    <source>
        <dbReference type="ARBA" id="ARBA00022664"/>
    </source>
</evidence>
<keyword evidence="2" id="KW-0507">mRNA processing</keyword>
<dbReference type="Gene3D" id="2.20.70.10">
    <property type="match status" value="2"/>
</dbReference>
<evidence type="ECO:0000256" key="3">
    <source>
        <dbReference type="ARBA" id="ARBA00022723"/>
    </source>
</evidence>
<keyword evidence="16" id="KW-1185">Reference proteome</keyword>
<dbReference type="PANTHER" id="PTHR13173:SF10">
    <property type="entry name" value="WW DOMAIN-BINDING PROTEIN 4"/>
    <property type="match status" value="1"/>
</dbReference>
<dbReference type="SUPFAM" id="SSF51045">
    <property type="entry name" value="WW domain"/>
    <property type="match status" value="2"/>
</dbReference>
<evidence type="ECO:0000256" key="11">
    <source>
        <dbReference type="ARBA" id="ARBA00072304"/>
    </source>
</evidence>
<evidence type="ECO:0000256" key="5">
    <source>
        <dbReference type="ARBA" id="ARBA00022737"/>
    </source>
</evidence>
<keyword evidence="7" id="KW-0862">Zinc</keyword>
<dbReference type="SMART" id="SM00451">
    <property type="entry name" value="ZnF_U1"/>
    <property type="match status" value="1"/>
</dbReference>
<feature type="domain" description="Matrin-type" evidence="14">
    <location>
        <begin position="10"/>
        <end position="41"/>
    </location>
</feature>
<evidence type="ECO:0000256" key="6">
    <source>
        <dbReference type="ARBA" id="ARBA00022771"/>
    </source>
</evidence>
<dbReference type="CDD" id="cd00201">
    <property type="entry name" value="WW"/>
    <property type="match status" value="2"/>
</dbReference>
<dbReference type="InterPro" id="IPR040023">
    <property type="entry name" value="WBP4"/>
</dbReference>
<comment type="caution">
    <text evidence="15">The sequence shown here is derived from an EMBL/GenBank/DDBJ whole genome shotgun (WGS) entry which is preliminary data.</text>
</comment>
<feature type="compositionally biased region" description="Basic and acidic residues" evidence="12">
    <location>
        <begin position="239"/>
        <end position="250"/>
    </location>
</feature>
<dbReference type="SMART" id="SM00456">
    <property type="entry name" value="WW"/>
    <property type="match status" value="2"/>
</dbReference>
<name>A0A7K9RRM4_9PASS</name>
<evidence type="ECO:0000256" key="8">
    <source>
        <dbReference type="ARBA" id="ARBA00023187"/>
    </source>
</evidence>
<dbReference type="EMBL" id="VWZU01009334">
    <property type="protein sequence ID" value="NXI26577.1"/>
    <property type="molecule type" value="Genomic_DNA"/>
</dbReference>
<evidence type="ECO:0000256" key="4">
    <source>
        <dbReference type="ARBA" id="ARBA00022728"/>
    </source>
</evidence>
<evidence type="ECO:0000256" key="7">
    <source>
        <dbReference type="ARBA" id="ARBA00022833"/>
    </source>
</evidence>
<keyword evidence="8" id="KW-0508">mRNA splicing</keyword>
<keyword evidence="4" id="KW-0747">Spliceosome</keyword>
<dbReference type="GO" id="GO:0003723">
    <property type="term" value="F:RNA binding"/>
    <property type="evidence" value="ECO:0007669"/>
    <property type="project" value="TreeGrafter"/>
</dbReference>
<evidence type="ECO:0000259" key="13">
    <source>
        <dbReference type="PROSITE" id="PS50020"/>
    </source>
</evidence>
<dbReference type="InterPro" id="IPR003604">
    <property type="entry name" value="Matrin/U1-like-C_Znf_C2H2"/>
</dbReference>
<feature type="compositionally biased region" description="Basic and acidic residues" evidence="12">
    <location>
        <begin position="271"/>
        <end position="286"/>
    </location>
</feature>
<feature type="compositionally biased region" description="Polar residues" evidence="12">
    <location>
        <begin position="168"/>
        <end position="177"/>
    </location>
</feature>
<keyword evidence="6" id="KW-0863">Zinc-finger</keyword>
<comment type="function">
    <text evidence="10">Involved in pre-mRNA splicing as a component of the spliceosome. May play a role in cross-intron bridging of U1 and U2 snRNPs in the mammalian A complex.</text>
</comment>
<evidence type="ECO:0000313" key="16">
    <source>
        <dbReference type="Proteomes" id="UP000572325"/>
    </source>
</evidence>
<proteinExistence type="predicted"/>
<reference evidence="15 16" key="1">
    <citation type="submission" date="2019-09" db="EMBL/GenBank/DDBJ databases">
        <title>Bird 10,000 Genomes (B10K) Project - Family phase.</title>
        <authorList>
            <person name="Zhang G."/>
        </authorList>
    </citation>
    <scope>NUCLEOTIDE SEQUENCE [LARGE SCALE GENOMIC DNA]</scope>
    <source>
        <strain evidence="15">B10K-DU-001-27</strain>
        <tissue evidence="15">Muscle</tissue>
    </source>
</reference>
<feature type="non-terminal residue" evidence="15">
    <location>
        <position position="390"/>
    </location>
</feature>
<gene>
    <name evidence="15" type="primary">Wbp4</name>
    <name evidence="15" type="ORF">STEDEN_R08401</name>
</gene>
<feature type="compositionally biased region" description="Polar residues" evidence="12">
    <location>
        <begin position="89"/>
        <end position="101"/>
    </location>
</feature>
<dbReference type="Proteomes" id="UP000572325">
    <property type="component" value="Unassembled WGS sequence"/>
</dbReference>
<protein>
    <recommendedName>
        <fullName evidence="11">WW domain-binding protein 4</fullName>
    </recommendedName>
</protein>
<dbReference type="PANTHER" id="PTHR13173">
    <property type="entry name" value="WW DOMAIN BINDING PROTEIN 4"/>
    <property type="match status" value="1"/>
</dbReference>
<accession>A0A7K9RRM4</accession>
<organism evidence="15 16">
    <name type="scientific">Sterrhoptilus dennistouni</name>
    <dbReference type="NCBI Taxonomy" id="2585820"/>
    <lineage>
        <taxon>Eukaryota</taxon>
        <taxon>Metazoa</taxon>
        <taxon>Chordata</taxon>
        <taxon>Craniata</taxon>
        <taxon>Vertebrata</taxon>
        <taxon>Euteleostomi</taxon>
        <taxon>Archelosauria</taxon>
        <taxon>Archosauria</taxon>
        <taxon>Dinosauria</taxon>
        <taxon>Saurischia</taxon>
        <taxon>Theropoda</taxon>
        <taxon>Coelurosauria</taxon>
        <taxon>Aves</taxon>
        <taxon>Neognathae</taxon>
        <taxon>Neoaves</taxon>
        <taxon>Telluraves</taxon>
        <taxon>Australaves</taxon>
        <taxon>Passeriformes</taxon>
        <taxon>Sylvioidea</taxon>
        <taxon>Zosteropidae</taxon>
        <taxon>Sterrhoptilus</taxon>
    </lineage>
</organism>
<feature type="region of interest" description="Disordered" evidence="12">
    <location>
        <begin position="198"/>
        <end position="346"/>
    </location>
</feature>
<dbReference type="PROSITE" id="PS01159">
    <property type="entry name" value="WW_DOMAIN_1"/>
    <property type="match status" value="2"/>
</dbReference>